<reference evidence="2 3" key="1">
    <citation type="journal article" date="2020" name="Phytopathology">
        <title>A high-quality genome resource of Botrytis fragariae, a new and rapidly spreading fungal pathogen causing strawberry gray mold in the U.S.A.</title>
        <authorList>
            <person name="Wu Y."/>
            <person name="Saski C.A."/>
            <person name="Schnabel G."/>
            <person name="Xiao S."/>
            <person name="Hu M."/>
        </authorList>
    </citation>
    <scope>NUCLEOTIDE SEQUENCE [LARGE SCALE GENOMIC DNA]</scope>
    <source>
        <strain evidence="2 3">BVB16</strain>
    </source>
</reference>
<dbReference type="RefSeq" id="XP_037192047.1">
    <property type="nucleotide sequence ID" value="XM_037338741.1"/>
</dbReference>
<evidence type="ECO:0000313" key="3">
    <source>
        <dbReference type="Proteomes" id="UP000531561"/>
    </source>
</evidence>
<keyword evidence="3" id="KW-1185">Reference proteome</keyword>
<evidence type="ECO:0000256" key="1">
    <source>
        <dbReference type="SAM" id="MobiDB-lite"/>
    </source>
</evidence>
<dbReference type="Proteomes" id="UP000531561">
    <property type="component" value="Unassembled WGS sequence"/>
</dbReference>
<dbReference type="GeneID" id="59262433"/>
<gene>
    <name evidence="2" type="ORF">Bfra_008378</name>
</gene>
<comment type="caution">
    <text evidence="2">The sequence shown here is derived from an EMBL/GenBank/DDBJ whole genome shotgun (WGS) entry which is preliminary data.</text>
</comment>
<sequence length="78" mass="8680">MSLSKIFNGTPVNYADVQPSGPPKPFTDQQPKANTIVFESTLTEKCWINAFPRAKIHSNEQATWSNGLARGDSKRRSD</sequence>
<dbReference type="EMBL" id="JABFCT010000009">
    <property type="protein sequence ID" value="KAF5873101.1"/>
    <property type="molecule type" value="Genomic_DNA"/>
</dbReference>
<name>A0A8H6ASQ0_9HELO</name>
<evidence type="ECO:0000313" key="2">
    <source>
        <dbReference type="EMBL" id="KAF5873101.1"/>
    </source>
</evidence>
<feature type="region of interest" description="Disordered" evidence="1">
    <location>
        <begin position="1"/>
        <end position="32"/>
    </location>
</feature>
<feature type="compositionally biased region" description="Polar residues" evidence="1">
    <location>
        <begin position="1"/>
        <end position="11"/>
    </location>
</feature>
<organism evidence="2 3">
    <name type="scientific">Botrytis fragariae</name>
    <dbReference type="NCBI Taxonomy" id="1964551"/>
    <lineage>
        <taxon>Eukaryota</taxon>
        <taxon>Fungi</taxon>
        <taxon>Dikarya</taxon>
        <taxon>Ascomycota</taxon>
        <taxon>Pezizomycotina</taxon>
        <taxon>Leotiomycetes</taxon>
        <taxon>Helotiales</taxon>
        <taxon>Sclerotiniaceae</taxon>
        <taxon>Botrytis</taxon>
    </lineage>
</organism>
<dbReference type="AlphaFoldDB" id="A0A8H6ASQ0"/>
<dbReference type="OrthoDB" id="10406841at2759"/>
<protein>
    <submittedName>
        <fullName evidence="2">Uncharacterized protein</fullName>
    </submittedName>
</protein>
<feature type="region of interest" description="Disordered" evidence="1">
    <location>
        <begin position="59"/>
        <end position="78"/>
    </location>
</feature>
<proteinExistence type="predicted"/>
<accession>A0A8H6ASQ0</accession>